<dbReference type="AlphaFoldDB" id="A0A1G7NKS3"/>
<dbReference type="RefSeq" id="WP_083346009.1">
    <property type="nucleotide sequence ID" value="NZ_LT629690.1"/>
</dbReference>
<evidence type="ECO:0000313" key="2">
    <source>
        <dbReference type="Proteomes" id="UP000182427"/>
    </source>
</evidence>
<organism evidence="1 2">
    <name type="scientific">Terriglobus roseus</name>
    <dbReference type="NCBI Taxonomy" id="392734"/>
    <lineage>
        <taxon>Bacteria</taxon>
        <taxon>Pseudomonadati</taxon>
        <taxon>Acidobacteriota</taxon>
        <taxon>Terriglobia</taxon>
        <taxon>Terriglobales</taxon>
        <taxon>Acidobacteriaceae</taxon>
        <taxon>Terriglobus</taxon>
    </lineage>
</organism>
<gene>
    <name evidence="1" type="ORF">SAMN05444167_3180</name>
</gene>
<reference evidence="1 2" key="1">
    <citation type="submission" date="2016-10" db="EMBL/GenBank/DDBJ databases">
        <authorList>
            <person name="de Groot N.N."/>
        </authorList>
    </citation>
    <scope>NUCLEOTIDE SEQUENCE [LARGE SCALE GENOMIC DNA]</scope>
    <source>
        <strain evidence="1 2">GAS232</strain>
    </source>
</reference>
<keyword evidence="2" id="KW-1185">Reference proteome</keyword>
<sequence length="206" mass="22281">MHARLRLIAATSLLLPLAGCFIQTKKDANGKESNVDIQTPLGGMSVKTDNAAVAAKLGLPIYPGAMPEQKKDNDESSADVNMNFGPFHLRVLAQGYTSTDSPDKVRAFYQKALAQYGDVIECQGKQPVNGSASHTAQGLTCDNDNHISVSDDKKKAIKFDSNEVELKAGSKSRQHIVGYEMKDGRTRFALVALELPSDNEDSKQAN</sequence>
<evidence type="ECO:0000313" key="1">
    <source>
        <dbReference type="EMBL" id="SDF74566.1"/>
    </source>
</evidence>
<proteinExistence type="predicted"/>
<dbReference type="Proteomes" id="UP000182427">
    <property type="component" value="Chromosome I"/>
</dbReference>
<name>A0A1G7NKS3_9BACT</name>
<dbReference type="EMBL" id="LT629690">
    <property type="protein sequence ID" value="SDF74566.1"/>
    <property type="molecule type" value="Genomic_DNA"/>
</dbReference>
<protein>
    <submittedName>
        <fullName evidence="1">Uncharacterized protein</fullName>
    </submittedName>
</protein>
<accession>A0A1G7NKS3</accession>
<dbReference type="OrthoDB" id="119905at2"/>